<dbReference type="RefSeq" id="WP_311019994.1">
    <property type="nucleotide sequence ID" value="NZ_JAUHGG010000003.1"/>
</dbReference>
<evidence type="ECO:0000313" key="1">
    <source>
        <dbReference type="EMBL" id="MDS1821140.1"/>
    </source>
</evidence>
<accession>A0AAW8Q0F3</accession>
<evidence type="ECO:0008006" key="3">
    <source>
        <dbReference type="Google" id="ProtNLM"/>
    </source>
</evidence>
<proteinExistence type="predicted"/>
<dbReference type="Proteomes" id="UP001253193">
    <property type="component" value="Unassembled WGS sequence"/>
</dbReference>
<gene>
    <name evidence="1" type="ORF">QX249_10750</name>
</gene>
<organism evidence="1 2">
    <name type="scientific">Vibrio parahaemolyticus</name>
    <dbReference type="NCBI Taxonomy" id="670"/>
    <lineage>
        <taxon>Bacteria</taxon>
        <taxon>Pseudomonadati</taxon>
        <taxon>Pseudomonadota</taxon>
        <taxon>Gammaproteobacteria</taxon>
        <taxon>Vibrionales</taxon>
        <taxon>Vibrionaceae</taxon>
        <taxon>Vibrio</taxon>
    </lineage>
</organism>
<evidence type="ECO:0000313" key="2">
    <source>
        <dbReference type="Proteomes" id="UP001253193"/>
    </source>
</evidence>
<comment type="caution">
    <text evidence="1">The sequence shown here is derived from an EMBL/GenBank/DDBJ whole genome shotgun (WGS) entry which is preliminary data.</text>
</comment>
<protein>
    <recommendedName>
        <fullName evidence="3">Replication protein</fullName>
    </recommendedName>
</protein>
<sequence length="370" mass="41705">MTVPKDEVLEQTETEHDGAVGVVVTSANIFMDSLSDGYTTSLSSHQLPLTISDKSLSGKVPSEMALISSSRDGWKITHKAAQIRNPKTDEIDHYFATKPAMTILDAVWDLINLKKCSLEQVGDTFRITFRKYDLRKYLEEINKSRSGSQINLQLDILQSSILEVASTKTSGQNGVKLTGAYFQNAYEVESDDPKIDGLYRATLHPVIAEDLMQGRFRDVEKTFLTGTSESNEIYKACIHRMRHQFINADASAETISFKMFFGDLLFSAGKMEKMTQGAMRRAINVLKDKMVEKGIISSKDNMISEWVFDADRCENDYRLVITPTVGWGESQKRSNAKYKIQNERLKSSSPQKIDVLEIQETAGTRIKRLN</sequence>
<dbReference type="EMBL" id="JAUHGG010000003">
    <property type="protein sequence ID" value="MDS1821140.1"/>
    <property type="molecule type" value="Genomic_DNA"/>
</dbReference>
<reference evidence="1" key="1">
    <citation type="submission" date="2023-06" db="EMBL/GenBank/DDBJ databases">
        <title>Genomic Diversity of Vibrio spp. and Metagenomic Analysis of Pathogens in Florida Gulf Coastal Waters Following Hurricane Ian.</title>
        <authorList>
            <person name="Brumfield K.D."/>
        </authorList>
    </citation>
    <scope>NUCLEOTIDE SEQUENCE</scope>
    <source>
        <strain evidence="1">WBS2B-138</strain>
    </source>
</reference>
<name>A0AAW8Q0F3_VIBPH</name>
<dbReference type="AlphaFoldDB" id="A0AAW8Q0F3"/>